<evidence type="ECO:0000313" key="1">
    <source>
        <dbReference type="EMBL" id="PIL42657.1"/>
    </source>
</evidence>
<dbReference type="OrthoDB" id="9813050at2"/>
<evidence type="ECO:0000313" key="2">
    <source>
        <dbReference type="Proteomes" id="UP000230390"/>
    </source>
</evidence>
<dbReference type="AlphaFoldDB" id="A0A2G8T9C5"/>
<reference evidence="1 2" key="1">
    <citation type="submission" date="2017-10" db="EMBL/GenBank/DDBJ databases">
        <title>Massilia psychrophilum sp. nov., a novel purple-pigmented bacterium isolated from Tianshan glacier, Xinjiang Municipality, China.</title>
        <authorList>
            <person name="Wang H."/>
        </authorList>
    </citation>
    <scope>NUCLEOTIDE SEQUENCE [LARGE SCALE GENOMIC DNA]</scope>
    <source>
        <strain evidence="1 2">JCM 30074</strain>
    </source>
</reference>
<dbReference type="RefSeq" id="WP_099792708.1">
    <property type="nucleotide sequence ID" value="NZ_JBHLYV010000088.1"/>
</dbReference>
<organism evidence="1 2">
    <name type="scientific">Massilia eurypsychrophila</name>
    <dbReference type="NCBI Taxonomy" id="1485217"/>
    <lineage>
        <taxon>Bacteria</taxon>
        <taxon>Pseudomonadati</taxon>
        <taxon>Pseudomonadota</taxon>
        <taxon>Betaproteobacteria</taxon>
        <taxon>Burkholderiales</taxon>
        <taxon>Oxalobacteraceae</taxon>
        <taxon>Telluria group</taxon>
        <taxon>Massilia</taxon>
    </lineage>
</organism>
<accession>A0A2G8T9C5</accession>
<dbReference type="Proteomes" id="UP000230390">
    <property type="component" value="Unassembled WGS sequence"/>
</dbReference>
<gene>
    <name evidence="1" type="ORF">CR105_23280</name>
</gene>
<sequence>MHHLLPADLAQTLADISTARLSSYQNFFSPANDEELYGLYCWNDAVSSRYMRLIGILEVILRNRLHTALSGYAWNHHTSNGSQDSNDWYMKLYRPFTGNSTGDRTLKKKIGKPATPTAPNKVIASMTYGFWPHVLDKTLDNNGIVVPWDTLIPAILPGHHQRAATYWGVQAHQDALFARLLLVGDLRNRVAHFEPLWKFGEELSETRDRAHAPRTVVNPAPTTIPDSLQRLQLYYQRTTQLLHWLSKGRAADYSESENHQTLRWLMSEDALLSFRSLPGHGEIRLSSLTKGWGLKGELRERKFVVVTDKKKAVGRYYREPS</sequence>
<evidence type="ECO:0008006" key="3">
    <source>
        <dbReference type="Google" id="ProtNLM"/>
    </source>
</evidence>
<dbReference type="EMBL" id="PDOC01000023">
    <property type="protein sequence ID" value="PIL42657.1"/>
    <property type="molecule type" value="Genomic_DNA"/>
</dbReference>
<name>A0A2G8T9C5_9BURK</name>
<keyword evidence="2" id="KW-1185">Reference proteome</keyword>
<comment type="caution">
    <text evidence="1">The sequence shown here is derived from an EMBL/GenBank/DDBJ whole genome shotgun (WGS) entry which is preliminary data.</text>
</comment>
<proteinExistence type="predicted"/>
<protein>
    <recommendedName>
        <fullName evidence="3">CAAX protease</fullName>
    </recommendedName>
</protein>